<evidence type="ECO:0000256" key="1">
    <source>
        <dbReference type="SAM" id="Phobius"/>
    </source>
</evidence>
<organism evidence="2 3">
    <name type="scientific">Zhihengliuella salsuginis</name>
    <dbReference type="NCBI Taxonomy" id="578222"/>
    <lineage>
        <taxon>Bacteria</taxon>
        <taxon>Bacillati</taxon>
        <taxon>Actinomycetota</taxon>
        <taxon>Actinomycetes</taxon>
        <taxon>Micrococcales</taxon>
        <taxon>Micrococcaceae</taxon>
        <taxon>Zhihengliuella</taxon>
    </lineage>
</organism>
<evidence type="ECO:0000313" key="3">
    <source>
        <dbReference type="Proteomes" id="UP000642819"/>
    </source>
</evidence>
<keyword evidence="3" id="KW-1185">Reference proteome</keyword>
<evidence type="ECO:0008006" key="4">
    <source>
        <dbReference type="Google" id="ProtNLM"/>
    </source>
</evidence>
<dbReference type="EMBL" id="BMXK01000004">
    <property type="protein sequence ID" value="GHD04016.1"/>
    <property type="molecule type" value="Genomic_DNA"/>
</dbReference>
<proteinExistence type="predicted"/>
<feature type="transmembrane region" description="Helical" evidence="1">
    <location>
        <begin position="132"/>
        <end position="151"/>
    </location>
</feature>
<protein>
    <recommendedName>
        <fullName evidence="4">DUF998 domain-containing protein</fullName>
    </recommendedName>
</protein>
<dbReference type="RefSeq" id="WP_189349114.1">
    <property type="nucleotide sequence ID" value="NZ_BMXK01000004.1"/>
</dbReference>
<feature type="transmembrane region" description="Helical" evidence="1">
    <location>
        <begin position="187"/>
        <end position="206"/>
    </location>
</feature>
<feature type="transmembrane region" description="Helical" evidence="1">
    <location>
        <begin position="90"/>
        <end position="112"/>
    </location>
</feature>
<gene>
    <name evidence="2" type="ORF">GCM10008096_10810</name>
</gene>
<keyword evidence="1" id="KW-0472">Membrane</keyword>
<feature type="transmembrane region" description="Helical" evidence="1">
    <location>
        <begin position="163"/>
        <end position="181"/>
    </location>
</feature>
<feature type="transmembrane region" description="Helical" evidence="1">
    <location>
        <begin position="20"/>
        <end position="42"/>
    </location>
</feature>
<accession>A0ABQ3GFI2</accession>
<reference evidence="3" key="1">
    <citation type="journal article" date="2019" name="Int. J. Syst. Evol. Microbiol.">
        <title>The Global Catalogue of Microorganisms (GCM) 10K type strain sequencing project: providing services to taxonomists for standard genome sequencing and annotation.</title>
        <authorList>
            <consortium name="The Broad Institute Genomics Platform"/>
            <consortium name="The Broad Institute Genome Sequencing Center for Infectious Disease"/>
            <person name="Wu L."/>
            <person name="Ma J."/>
        </authorList>
    </citation>
    <scope>NUCLEOTIDE SEQUENCE [LARGE SCALE GENOMIC DNA]</scope>
    <source>
        <strain evidence="3">KCTC 19466</strain>
    </source>
</reference>
<keyword evidence="1" id="KW-1133">Transmembrane helix</keyword>
<sequence>MSLTDPLDVPSGRRSRPAGLAPAFSLVLSGVLSVPVGLLTFAYPPAIADTLWGHPFPRGVHVGVAVVLLVAHALTAYGFVGLARLPGGRVVTWSMGAVAVGFLVVAVCEGISATLWGTSTEAAAAINLENGYGAGSMLLAVASVVGGVAIIRRRLLPGISRWSVILSGLFMIFVVTPALIAGRGDPAYLALTGWSLFFIWIGIALGRRVRDTGDGPR</sequence>
<evidence type="ECO:0000313" key="2">
    <source>
        <dbReference type="EMBL" id="GHD04016.1"/>
    </source>
</evidence>
<keyword evidence="1" id="KW-0812">Transmembrane</keyword>
<comment type="caution">
    <text evidence="2">The sequence shown here is derived from an EMBL/GenBank/DDBJ whole genome shotgun (WGS) entry which is preliminary data.</text>
</comment>
<name>A0ABQ3GFI2_9MICC</name>
<feature type="transmembrane region" description="Helical" evidence="1">
    <location>
        <begin position="62"/>
        <end position="83"/>
    </location>
</feature>
<dbReference type="Proteomes" id="UP000642819">
    <property type="component" value="Unassembled WGS sequence"/>
</dbReference>